<dbReference type="GO" id="GO:0008757">
    <property type="term" value="F:S-adenosylmethionine-dependent methyltransferase activity"/>
    <property type="evidence" value="ECO:0007669"/>
    <property type="project" value="TreeGrafter"/>
</dbReference>
<comment type="caution">
    <text evidence="5">The sequence shown here is derived from an EMBL/GenBank/DDBJ whole genome shotgun (WGS) entry which is preliminary data.</text>
</comment>
<dbReference type="EMBL" id="JBANMG010000007">
    <property type="protein sequence ID" value="KAK6951373.1"/>
    <property type="molecule type" value="Genomic_DNA"/>
</dbReference>
<dbReference type="PROSITE" id="PS51682">
    <property type="entry name" value="SAM_OMT_I"/>
    <property type="match status" value="1"/>
</dbReference>
<dbReference type="PANTHER" id="PTHR10509:SF14">
    <property type="entry name" value="CAFFEOYL-COA O-METHYLTRANSFERASE 3-RELATED"/>
    <property type="match status" value="1"/>
</dbReference>
<protein>
    <recommendedName>
        <fullName evidence="7">O-methyltransferase</fullName>
    </recommendedName>
</protein>
<evidence type="ECO:0000256" key="3">
    <source>
        <dbReference type="ARBA" id="ARBA00022691"/>
    </source>
</evidence>
<organism evidence="5 6">
    <name type="scientific">Daldinia eschscholtzii</name>
    <dbReference type="NCBI Taxonomy" id="292717"/>
    <lineage>
        <taxon>Eukaryota</taxon>
        <taxon>Fungi</taxon>
        <taxon>Dikarya</taxon>
        <taxon>Ascomycota</taxon>
        <taxon>Pezizomycotina</taxon>
        <taxon>Sordariomycetes</taxon>
        <taxon>Xylariomycetidae</taxon>
        <taxon>Xylariales</taxon>
        <taxon>Hypoxylaceae</taxon>
        <taxon>Daldinia</taxon>
    </lineage>
</organism>
<dbReference type="GO" id="GO:0032259">
    <property type="term" value="P:methylation"/>
    <property type="evidence" value="ECO:0007669"/>
    <property type="project" value="UniProtKB-KW"/>
</dbReference>
<dbReference type="GO" id="GO:0008171">
    <property type="term" value="F:O-methyltransferase activity"/>
    <property type="evidence" value="ECO:0007669"/>
    <property type="project" value="InterPro"/>
</dbReference>
<name>A0AAX6MFZ7_9PEZI</name>
<dbReference type="PANTHER" id="PTHR10509">
    <property type="entry name" value="O-METHYLTRANSFERASE-RELATED"/>
    <property type="match status" value="1"/>
</dbReference>
<accession>A0AAX6MFZ7</accession>
<dbReference type="Gene3D" id="3.40.50.150">
    <property type="entry name" value="Vaccinia Virus protein VP39"/>
    <property type="match status" value="1"/>
</dbReference>
<evidence type="ECO:0000256" key="2">
    <source>
        <dbReference type="ARBA" id="ARBA00022679"/>
    </source>
</evidence>
<evidence type="ECO:0008006" key="7">
    <source>
        <dbReference type="Google" id="ProtNLM"/>
    </source>
</evidence>
<keyword evidence="1" id="KW-0489">Methyltransferase</keyword>
<dbReference type="InterPro" id="IPR002935">
    <property type="entry name" value="SAM_O-MeTrfase"/>
</dbReference>
<proteinExistence type="inferred from homology"/>
<evidence type="ECO:0000256" key="1">
    <source>
        <dbReference type="ARBA" id="ARBA00022603"/>
    </source>
</evidence>
<comment type="similarity">
    <text evidence="4">Belongs to the class I-like SAM-binding methyltransferase superfamily. Cation-dependent O-methyltransferase family.</text>
</comment>
<dbReference type="InterPro" id="IPR050362">
    <property type="entry name" value="Cation-dep_OMT"/>
</dbReference>
<dbReference type="AlphaFoldDB" id="A0AAX6MFZ7"/>
<reference evidence="5 6" key="1">
    <citation type="journal article" date="2024" name="Front Chem Biol">
        <title>Unveiling the potential of Daldinia eschscholtzii MFLUCC 19-0629 through bioactivity and bioinformatics studies for enhanced sustainable agriculture production.</title>
        <authorList>
            <person name="Brooks S."/>
            <person name="Weaver J.A."/>
            <person name="Klomchit A."/>
            <person name="Alharthi S.A."/>
            <person name="Onlamun T."/>
            <person name="Nurani R."/>
            <person name="Vong T.K."/>
            <person name="Alberti F."/>
            <person name="Greco C."/>
        </authorList>
    </citation>
    <scope>NUCLEOTIDE SEQUENCE [LARGE SCALE GENOMIC DNA]</scope>
    <source>
        <strain evidence="5">MFLUCC 19-0629</strain>
    </source>
</reference>
<dbReference type="Pfam" id="PF01596">
    <property type="entry name" value="Methyltransf_3"/>
    <property type="match status" value="1"/>
</dbReference>
<sequence>MKVGTTPLYASETLAERVTKYSESQSLQIPQPIKDYHARIFEERSDSNYMISTFQSQALVFFARAIGAKRVLEIGVYIGYSAMIWSHAIGPQGKVTGLEYSGEYAKLAQEAWKKQGYENIDVHVGPASETLKKLADVSEPYDIIFIDADKTGYPGYLRQILEMSAPGAKNRLLRPGGIIAADNTLRQGLVADSSSDNPWKPTDFDAEGSAQAANVEAIRKYNDLAAANDRLETFLVPLWDGLHLSRLLD</sequence>
<dbReference type="SUPFAM" id="SSF53335">
    <property type="entry name" value="S-adenosyl-L-methionine-dependent methyltransferases"/>
    <property type="match status" value="1"/>
</dbReference>
<dbReference type="CDD" id="cd02440">
    <property type="entry name" value="AdoMet_MTases"/>
    <property type="match status" value="1"/>
</dbReference>
<gene>
    <name evidence="5" type="ORF">Daesc_007907</name>
</gene>
<keyword evidence="6" id="KW-1185">Reference proteome</keyword>
<evidence type="ECO:0000313" key="5">
    <source>
        <dbReference type="EMBL" id="KAK6951373.1"/>
    </source>
</evidence>
<dbReference type="InterPro" id="IPR029063">
    <property type="entry name" value="SAM-dependent_MTases_sf"/>
</dbReference>
<evidence type="ECO:0000313" key="6">
    <source>
        <dbReference type="Proteomes" id="UP001369815"/>
    </source>
</evidence>
<evidence type="ECO:0000256" key="4">
    <source>
        <dbReference type="ARBA" id="ARBA00023453"/>
    </source>
</evidence>
<keyword evidence="3" id="KW-0949">S-adenosyl-L-methionine</keyword>
<dbReference type="Proteomes" id="UP001369815">
    <property type="component" value="Unassembled WGS sequence"/>
</dbReference>
<keyword evidence="2" id="KW-0808">Transferase</keyword>